<sequence length="1080" mass="119740">MDLERIKQNFRIRSGRSKSKQQKKKPKVASPSVQYQEQQRDLSRQPNSDTPQPEPSEQATPEEQENSSNHHSEQAQEERSDETVNSPEDFQAQPEDHTCDVTEGPQETGTSAPDGTEEQTQQADSDQPEPEQHKMAEPSSEPEDFDLNPPKPRSKPPSLETISELLFSSDHLDCLLHYPPQLARFSAFLQKYIPQHHPLLAQYLETQKAIKAVAYANAIAEGLRPADTGEGTTTETRRQAATLDEEFEAISNASFKALVGEALPTFISYTLVKTVTECLTNEITGRSTPIMRDLVDGLSEVFCLTDPNQNDNPIIYASEEFYRLTRYGPEDTLNNNCRFLQGRKTNPDSPRRLKAAIEKGEEINETLLNYRRDGRPFINLLMVAPLHDKNGKLKYHIGAQVDVTGLIEGGRALQGFQRFLNRRAEKQRQDDRRSRRQDEDDDQRRKKRALARLRDLSETFDLEESSVVQANSRSTSLTRDDDDDGSIGSMDRRQRRVYGDSDASDIDDEDEGQQQNDASEWKLGQAGDGRLSGKLPGVYDSFMLIRPAPSLRIVFVSPKLRRIGNVLQTPFLSHVAAPNATLTGLAQSLKAGVPVSAKIHFTPERGQNRDGTELRNGTKHEDGRNGRAIWVSCTPLLGADDRVGVWMCVVVEKSRIGSVRQSTATGTEKQAEQAAGSAEKNNASNREQSQKPNKIEMPSRNEDAPIKPVRINSDTIITKPEDEKAEEGEEVAQADSPDNERSAKSIRQMQSVYFDASDGQEPESLNTDSQPDAEPTSPDAEPSSPNGNAELQQSTTHDAEPQAVEPPVEEYEESVRKDKSYDLQTPARSSPDIPQDSGEEYVNTRSPATEAQQNDRVVIEEDSDAPADENADPTSPPHGRTHGSRTPSPVLSPTSDIPPSIPSSAQLPDEDEDGGQEDDFETPRQPRYAQSVPGSYKDDESEHQDDMAASTATLRDESEDRNKSPDENHDIDRDSAISMKTPEKNQAKSGSPSPSASPAKRAHYSEDEGVDEEEYQHDVGSWVGGGPPSTKKDPKMKMDYFRAGGNRWSTPPGVGQNAGKGEDDRFSSYDDCIRSPVSVD</sequence>
<feature type="region of interest" description="Disordered" evidence="4">
    <location>
        <begin position="1"/>
        <end position="158"/>
    </location>
</feature>
<gene>
    <name evidence="6" type="ORF">OHC33_002553</name>
</gene>
<dbReference type="InterPro" id="IPR000014">
    <property type="entry name" value="PAS"/>
</dbReference>
<dbReference type="AlphaFoldDB" id="A0AAN8EU87"/>
<dbReference type="InterPro" id="IPR035965">
    <property type="entry name" value="PAS-like_dom_sf"/>
</dbReference>
<feature type="domain" description="PAC" evidence="5">
    <location>
        <begin position="361"/>
        <end position="415"/>
    </location>
</feature>
<feature type="compositionally biased region" description="Basic and acidic residues" evidence="4">
    <location>
        <begin position="423"/>
        <end position="444"/>
    </location>
</feature>
<dbReference type="PANTHER" id="PTHR47429:SF9">
    <property type="entry name" value="PAS DOMAIN-CONTAINING PROTEIN"/>
    <property type="match status" value="1"/>
</dbReference>
<evidence type="ECO:0000256" key="1">
    <source>
        <dbReference type="ARBA" id="ARBA00022630"/>
    </source>
</evidence>
<feature type="compositionally biased region" description="Low complexity" evidence="4">
    <location>
        <begin position="892"/>
        <end position="904"/>
    </location>
</feature>
<feature type="compositionally biased region" description="Basic and acidic residues" evidence="4">
    <location>
        <begin position="693"/>
        <end position="705"/>
    </location>
</feature>
<proteinExistence type="predicted"/>
<evidence type="ECO:0000313" key="6">
    <source>
        <dbReference type="EMBL" id="KAK5955980.1"/>
    </source>
</evidence>
<evidence type="ECO:0000313" key="7">
    <source>
        <dbReference type="Proteomes" id="UP001316803"/>
    </source>
</evidence>
<dbReference type="PROSITE" id="PS50113">
    <property type="entry name" value="PAC"/>
    <property type="match status" value="1"/>
</dbReference>
<feature type="compositionally biased region" description="Polar residues" evidence="4">
    <location>
        <begin position="659"/>
        <end position="668"/>
    </location>
</feature>
<dbReference type="Proteomes" id="UP001316803">
    <property type="component" value="Unassembled WGS sequence"/>
</dbReference>
<feature type="compositionally biased region" description="Polar residues" evidence="4">
    <location>
        <begin position="44"/>
        <end position="59"/>
    </location>
</feature>
<feature type="compositionally biased region" description="Basic and acidic residues" evidence="4">
    <location>
        <begin position="68"/>
        <end position="82"/>
    </location>
</feature>
<evidence type="ECO:0000256" key="4">
    <source>
        <dbReference type="SAM" id="MobiDB-lite"/>
    </source>
</evidence>
<organism evidence="6 7">
    <name type="scientific">Knufia fluminis</name>
    <dbReference type="NCBI Taxonomy" id="191047"/>
    <lineage>
        <taxon>Eukaryota</taxon>
        <taxon>Fungi</taxon>
        <taxon>Dikarya</taxon>
        <taxon>Ascomycota</taxon>
        <taxon>Pezizomycotina</taxon>
        <taxon>Eurotiomycetes</taxon>
        <taxon>Chaetothyriomycetidae</taxon>
        <taxon>Chaetothyriales</taxon>
        <taxon>Trichomeriaceae</taxon>
        <taxon>Knufia</taxon>
    </lineage>
</organism>
<protein>
    <recommendedName>
        <fullName evidence="5">PAC domain-containing protein</fullName>
    </recommendedName>
</protein>
<keyword evidence="7" id="KW-1185">Reference proteome</keyword>
<feature type="compositionally biased region" description="Polar residues" evidence="4">
    <location>
        <begin position="843"/>
        <end position="855"/>
    </location>
</feature>
<evidence type="ECO:0000256" key="3">
    <source>
        <dbReference type="ARBA" id="ARBA00022991"/>
    </source>
</evidence>
<feature type="region of interest" description="Disordered" evidence="4">
    <location>
        <begin position="464"/>
        <end position="527"/>
    </location>
</feature>
<feature type="compositionally biased region" description="Acidic residues" evidence="4">
    <location>
        <begin position="502"/>
        <end position="512"/>
    </location>
</feature>
<dbReference type="SUPFAM" id="SSF55785">
    <property type="entry name" value="PYP-like sensor domain (PAS domain)"/>
    <property type="match status" value="1"/>
</dbReference>
<feature type="compositionally biased region" description="Polar residues" evidence="4">
    <location>
        <begin position="679"/>
        <end position="692"/>
    </location>
</feature>
<feature type="compositionally biased region" description="Basic and acidic residues" evidence="4">
    <location>
        <begin position="1060"/>
        <end position="1073"/>
    </location>
</feature>
<name>A0AAN8EU87_9EURO</name>
<feature type="region of interest" description="Disordered" evidence="4">
    <location>
        <begin position="659"/>
        <end position="1080"/>
    </location>
</feature>
<dbReference type="GO" id="GO:0005634">
    <property type="term" value="C:nucleus"/>
    <property type="evidence" value="ECO:0007669"/>
    <property type="project" value="TreeGrafter"/>
</dbReference>
<feature type="compositionally biased region" description="Basic and acidic residues" evidence="4">
    <location>
        <begin position="1030"/>
        <end position="1040"/>
    </location>
</feature>
<reference evidence="6 7" key="1">
    <citation type="submission" date="2022-12" db="EMBL/GenBank/DDBJ databases">
        <title>Genomic features and morphological characterization of a novel Knufia sp. strain isolated from spacecraft assembly facility.</title>
        <authorList>
            <person name="Teixeira M."/>
            <person name="Chander A.M."/>
            <person name="Stajich J.E."/>
            <person name="Venkateswaran K."/>
        </authorList>
    </citation>
    <scope>NUCLEOTIDE SEQUENCE [LARGE SCALE GENOMIC DNA]</scope>
    <source>
        <strain evidence="6 7">FJI-L2-BK-P2</strain>
    </source>
</reference>
<comment type="caution">
    <text evidence="6">The sequence shown here is derived from an EMBL/GenBank/DDBJ whole genome shotgun (WGS) entry which is preliminary data.</text>
</comment>
<feature type="compositionally biased region" description="Polar residues" evidence="4">
    <location>
        <begin position="783"/>
        <end position="796"/>
    </location>
</feature>
<keyword evidence="2" id="KW-0288">FMN</keyword>
<evidence type="ECO:0000256" key="2">
    <source>
        <dbReference type="ARBA" id="ARBA00022643"/>
    </source>
</evidence>
<dbReference type="Gene3D" id="3.30.450.20">
    <property type="entry name" value="PAS domain"/>
    <property type="match status" value="1"/>
</dbReference>
<feature type="region of interest" description="Disordered" evidence="4">
    <location>
        <begin position="423"/>
        <end position="446"/>
    </location>
</feature>
<feature type="compositionally biased region" description="Acidic residues" evidence="4">
    <location>
        <begin position="860"/>
        <end position="871"/>
    </location>
</feature>
<feature type="region of interest" description="Disordered" evidence="4">
    <location>
        <begin position="603"/>
        <end position="624"/>
    </location>
</feature>
<feature type="compositionally biased region" description="Polar residues" evidence="4">
    <location>
        <begin position="105"/>
        <end position="125"/>
    </location>
</feature>
<feature type="compositionally biased region" description="Acidic residues" evidence="4">
    <location>
        <begin position="723"/>
        <end position="732"/>
    </location>
</feature>
<dbReference type="InterPro" id="IPR000700">
    <property type="entry name" value="PAS-assoc_C"/>
</dbReference>
<evidence type="ECO:0000259" key="5">
    <source>
        <dbReference type="PROSITE" id="PS50113"/>
    </source>
</evidence>
<dbReference type="EMBL" id="JAKLMC020000005">
    <property type="protein sequence ID" value="KAK5955980.1"/>
    <property type="molecule type" value="Genomic_DNA"/>
</dbReference>
<feature type="compositionally biased region" description="Basic and acidic residues" evidence="4">
    <location>
        <begin position="954"/>
        <end position="986"/>
    </location>
</feature>
<keyword evidence="3" id="KW-0157">Chromophore</keyword>
<keyword evidence="1" id="KW-0285">Flavoprotein</keyword>
<feature type="compositionally biased region" description="Acidic residues" evidence="4">
    <location>
        <begin position="908"/>
        <end position="920"/>
    </location>
</feature>
<feature type="compositionally biased region" description="Low complexity" evidence="4">
    <location>
        <begin position="987"/>
        <end position="999"/>
    </location>
</feature>
<dbReference type="Pfam" id="PF13426">
    <property type="entry name" value="PAS_9"/>
    <property type="match status" value="1"/>
</dbReference>
<accession>A0AAN8EU87</accession>
<feature type="compositionally biased region" description="Basic residues" evidence="4">
    <location>
        <begin position="8"/>
        <end position="27"/>
    </location>
</feature>
<dbReference type="PANTHER" id="PTHR47429">
    <property type="entry name" value="PROTEIN TWIN LOV 1"/>
    <property type="match status" value="1"/>
</dbReference>
<feature type="compositionally biased region" description="Basic and acidic residues" evidence="4">
    <location>
        <begin position="936"/>
        <end position="946"/>
    </location>
</feature>